<dbReference type="CDD" id="cd00082">
    <property type="entry name" value="HisKA"/>
    <property type="match status" value="1"/>
</dbReference>
<evidence type="ECO:0000313" key="16">
    <source>
        <dbReference type="EMBL" id="MEF3083388.1"/>
    </source>
</evidence>
<reference evidence="16 17" key="1">
    <citation type="submission" date="2024-01" db="EMBL/GenBank/DDBJ databases">
        <title>Novel species of the genus Luteimonas isolated from rivers.</title>
        <authorList>
            <person name="Lu H."/>
        </authorList>
    </citation>
    <scope>NUCLEOTIDE SEQUENCE [LARGE SCALE GENOMIC DNA]</scope>
    <source>
        <strain evidence="16 17">SMYT11W</strain>
    </source>
</reference>
<evidence type="ECO:0000256" key="11">
    <source>
        <dbReference type="ARBA" id="ARBA00023012"/>
    </source>
</evidence>
<evidence type="ECO:0000256" key="12">
    <source>
        <dbReference type="ARBA" id="ARBA00023136"/>
    </source>
</evidence>
<dbReference type="InterPro" id="IPR003661">
    <property type="entry name" value="HisK_dim/P_dom"/>
</dbReference>
<accession>A0ABU7WHQ5</accession>
<sequence length="461" mass="49156">MLFGIIGVMSIVMLVAGAFSYRAGLQEAGEMFDAKLAHSSRVLMSLVDAPLGDLGEHGATGDPMVIAVWQGAATGVGDALAFPTGHAYETKLAFQVRDAGGHLLLRSDSGPDTQLAPLSPGFADVVIEGAHWRTFTLRSPGGYWYQSGELADIRAELAEDIAEGTLLPLLVAIPLMALLVWVLVGWSLGGLLRVSDEVEARAAHHLEPLKPGSVPREVHGLVAAINRLLARLDASFQRERRFTADAAHELRTPIAALKVHADNLRSSTDSNERASSEQQLDLAVLRIERLVEQLLQLSRVEPDARAQAAQRVDLYALAQTHVGERRTLDAARALSIRLDGESCEVVGDETALDALVGNLIDNACRYTPAGGSVHVRVSCQADRTRLLVEDSGPGIPAHARERVFDRFHRELGTGVVGSGLGLSIVRQVLDQHAGSIVLDTSPTLGGLLVKVELPSASSGAL</sequence>
<comment type="caution">
    <text evidence="16">The sequence shown here is derived from an EMBL/GenBank/DDBJ whole genome shotgun (WGS) entry which is preliminary data.</text>
</comment>
<evidence type="ECO:0000256" key="3">
    <source>
        <dbReference type="ARBA" id="ARBA00012438"/>
    </source>
</evidence>
<dbReference type="Proteomes" id="UP001358324">
    <property type="component" value="Unassembled WGS sequence"/>
</dbReference>
<evidence type="ECO:0000256" key="4">
    <source>
        <dbReference type="ARBA" id="ARBA00022553"/>
    </source>
</evidence>
<gene>
    <name evidence="16" type="ORF">V3391_14335</name>
</gene>
<dbReference type="EMBL" id="JAZHBM010000003">
    <property type="protein sequence ID" value="MEF3083388.1"/>
    <property type="molecule type" value="Genomic_DNA"/>
</dbReference>
<feature type="domain" description="HAMP" evidence="15">
    <location>
        <begin position="185"/>
        <end position="237"/>
    </location>
</feature>
<dbReference type="SMART" id="SM00387">
    <property type="entry name" value="HATPase_c"/>
    <property type="match status" value="1"/>
</dbReference>
<evidence type="ECO:0000259" key="14">
    <source>
        <dbReference type="PROSITE" id="PS50109"/>
    </source>
</evidence>
<keyword evidence="6 13" id="KW-0812">Transmembrane</keyword>
<evidence type="ECO:0000256" key="1">
    <source>
        <dbReference type="ARBA" id="ARBA00000085"/>
    </source>
</evidence>
<dbReference type="InterPro" id="IPR036890">
    <property type="entry name" value="HATPase_C_sf"/>
</dbReference>
<dbReference type="Pfam" id="PF08521">
    <property type="entry name" value="2CSK_N"/>
    <property type="match status" value="1"/>
</dbReference>
<keyword evidence="9 16" id="KW-0067">ATP-binding</keyword>
<dbReference type="InterPro" id="IPR005467">
    <property type="entry name" value="His_kinase_dom"/>
</dbReference>
<name>A0ABU7WHQ5_9GAMM</name>
<dbReference type="InterPro" id="IPR003594">
    <property type="entry name" value="HATPase_dom"/>
</dbReference>
<keyword evidence="8" id="KW-0418">Kinase</keyword>
<keyword evidence="4" id="KW-0597">Phosphoprotein</keyword>
<dbReference type="InterPro" id="IPR004358">
    <property type="entry name" value="Sig_transdc_His_kin-like_C"/>
</dbReference>
<dbReference type="InterPro" id="IPR036097">
    <property type="entry name" value="HisK_dim/P_sf"/>
</dbReference>
<dbReference type="PROSITE" id="PS50109">
    <property type="entry name" value="HIS_KIN"/>
    <property type="match status" value="1"/>
</dbReference>
<keyword evidence="12 13" id="KW-0472">Membrane</keyword>
<evidence type="ECO:0000259" key="15">
    <source>
        <dbReference type="PROSITE" id="PS50885"/>
    </source>
</evidence>
<dbReference type="Gene3D" id="1.10.287.130">
    <property type="match status" value="1"/>
</dbReference>
<keyword evidence="17" id="KW-1185">Reference proteome</keyword>
<dbReference type="Gene3D" id="1.20.5.1040">
    <property type="entry name" value="Sensor protein qsec"/>
    <property type="match status" value="1"/>
</dbReference>
<dbReference type="InterPro" id="IPR013727">
    <property type="entry name" value="2CSK_N"/>
</dbReference>
<proteinExistence type="predicted"/>
<dbReference type="EC" id="2.7.13.3" evidence="3"/>
<keyword evidence="5" id="KW-0808">Transferase</keyword>
<dbReference type="RefSeq" id="WP_332079688.1">
    <property type="nucleotide sequence ID" value="NZ_JAZHBM010000003.1"/>
</dbReference>
<evidence type="ECO:0000256" key="6">
    <source>
        <dbReference type="ARBA" id="ARBA00022692"/>
    </source>
</evidence>
<evidence type="ECO:0000256" key="8">
    <source>
        <dbReference type="ARBA" id="ARBA00022777"/>
    </source>
</evidence>
<comment type="catalytic activity">
    <reaction evidence="1">
        <text>ATP + protein L-histidine = ADP + protein N-phospho-L-histidine.</text>
        <dbReference type="EC" id="2.7.13.3"/>
    </reaction>
</comment>
<dbReference type="Pfam" id="PF02518">
    <property type="entry name" value="HATPase_c"/>
    <property type="match status" value="1"/>
</dbReference>
<dbReference type="PRINTS" id="PR00344">
    <property type="entry name" value="BCTRLSENSOR"/>
</dbReference>
<dbReference type="Pfam" id="PF00512">
    <property type="entry name" value="HisKA"/>
    <property type="match status" value="1"/>
</dbReference>
<dbReference type="SUPFAM" id="SSF55874">
    <property type="entry name" value="ATPase domain of HSP90 chaperone/DNA topoisomerase II/histidine kinase"/>
    <property type="match status" value="1"/>
</dbReference>
<dbReference type="GO" id="GO:0005524">
    <property type="term" value="F:ATP binding"/>
    <property type="evidence" value="ECO:0007669"/>
    <property type="project" value="UniProtKB-KW"/>
</dbReference>
<feature type="transmembrane region" description="Helical" evidence="13">
    <location>
        <begin position="6"/>
        <end position="25"/>
    </location>
</feature>
<keyword evidence="10 13" id="KW-1133">Transmembrane helix</keyword>
<dbReference type="PANTHER" id="PTHR45436:SF14">
    <property type="entry name" value="SENSOR PROTEIN QSEC"/>
    <property type="match status" value="1"/>
</dbReference>
<dbReference type="CDD" id="cd00075">
    <property type="entry name" value="HATPase"/>
    <property type="match status" value="1"/>
</dbReference>
<dbReference type="InterPro" id="IPR050428">
    <property type="entry name" value="TCS_sensor_his_kinase"/>
</dbReference>
<comment type="subcellular location">
    <subcellularLocation>
        <location evidence="2">Membrane</location>
        <topology evidence="2">Multi-pass membrane protein</topology>
    </subcellularLocation>
</comment>
<evidence type="ECO:0000256" key="7">
    <source>
        <dbReference type="ARBA" id="ARBA00022741"/>
    </source>
</evidence>
<dbReference type="SUPFAM" id="SSF47384">
    <property type="entry name" value="Homodimeric domain of signal transducing histidine kinase"/>
    <property type="match status" value="1"/>
</dbReference>
<evidence type="ECO:0000313" key="17">
    <source>
        <dbReference type="Proteomes" id="UP001358324"/>
    </source>
</evidence>
<evidence type="ECO:0000256" key="2">
    <source>
        <dbReference type="ARBA" id="ARBA00004141"/>
    </source>
</evidence>
<dbReference type="PROSITE" id="PS50885">
    <property type="entry name" value="HAMP"/>
    <property type="match status" value="1"/>
</dbReference>
<protein>
    <recommendedName>
        <fullName evidence="3">histidine kinase</fullName>
        <ecNumber evidence="3">2.7.13.3</ecNumber>
    </recommendedName>
</protein>
<dbReference type="SMART" id="SM00388">
    <property type="entry name" value="HisKA"/>
    <property type="match status" value="1"/>
</dbReference>
<dbReference type="InterPro" id="IPR003660">
    <property type="entry name" value="HAMP_dom"/>
</dbReference>
<dbReference type="PANTHER" id="PTHR45436">
    <property type="entry name" value="SENSOR HISTIDINE KINASE YKOH"/>
    <property type="match status" value="1"/>
</dbReference>
<keyword evidence="7" id="KW-0547">Nucleotide-binding</keyword>
<evidence type="ECO:0000256" key="10">
    <source>
        <dbReference type="ARBA" id="ARBA00022989"/>
    </source>
</evidence>
<dbReference type="Gene3D" id="3.30.565.10">
    <property type="entry name" value="Histidine kinase-like ATPase, C-terminal domain"/>
    <property type="match status" value="1"/>
</dbReference>
<evidence type="ECO:0000256" key="9">
    <source>
        <dbReference type="ARBA" id="ARBA00022840"/>
    </source>
</evidence>
<evidence type="ECO:0000256" key="13">
    <source>
        <dbReference type="SAM" id="Phobius"/>
    </source>
</evidence>
<keyword evidence="11" id="KW-0902">Two-component regulatory system</keyword>
<feature type="transmembrane region" description="Helical" evidence="13">
    <location>
        <begin position="166"/>
        <end position="188"/>
    </location>
</feature>
<feature type="domain" description="Histidine kinase" evidence="14">
    <location>
        <begin position="245"/>
        <end position="457"/>
    </location>
</feature>
<evidence type="ECO:0000256" key="5">
    <source>
        <dbReference type="ARBA" id="ARBA00022679"/>
    </source>
</evidence>
<organism evidence="16 17">
    <name type="scientific">Luteimonas flava</name>
    <dbReference type="NCBI Taxonomy" id="3115822"/>
    <lineage>
        <taxon>Bacteria</taxon>
        <taxon>Pseudomonadati</taxon>
        <taxon>Pseudomonadota</taxon>
        <taxon>Gammaproteobacteria</taxon>
        <taxon>Lysobacterales</taxon>
        <taxon>Lysobacteraceae</taxon>
        <taxon>Luteimonas</taxon>
    </lineage>
</organism>